<dbReference type="Proteomes" id="UP000465622">
    <property type="component" value="Chromosome"/>
</dbReference>
<dbReference type="EMBL" id="AP022567">
    <property type="protein sequence ID" value="BBX34628.1"/>
    <property type="molecule type" value="Genomic_DNA"/>
</dbReference>
<proteinExistence type="predicted"/>
<keyword evidence="2" id="KW-1185">Reference proteome</keyword>
<name>A0ABM7HVJ5_MYCME</name>
<evidence type="ECO:0000313" key="1">
    <source>
        <dbReference type="EMBL" id="BBX34628.1"/>
    </source>
</evidence>
<protein>
    <submittedName>
        <fullName evidence="1">Uncharacterized protein</fullName>
    </submittedName>
</protein>
<evidence type="ECO:0000313" key="2">
    <source>
        <dbReference type="Proteomes" id="UP000465622"/>
    </source>
</evidence>
<organism evidence="1 2">
    <name type="scientific">Mycolicibacterium mageritense</name>
    <name type="common">Mycobacterium mageritense</name>
    <dbReference type="NCBI Taxonomy" id="53462"/>
    <lineage>
        <taxon>Bacteria</taxon>
        <taxon>Bacillati</taxon>
        <taxon>Actinomycetota</taxon>
        <taxon>Actinomycetes</taxon>
        <taxon>Mycobacteriales</taxon>
        <taxon>Mycobacteriaceae</taxon>
        <taxon>Mycolicibacterium</taxon>
    </lineage>
</organism>
<sequence>MLRLRNALPPGEEFASINRVSRWPADWVAAVCEPPLYRLRIPYSRLPHATAAAVCRARVTPDGDVVHVLVARFPAELPMQVDLVNDGYQWYAFTVEDDEMVVFATFAGMVAADHTTSVGEPPALRPLKRFGFTIYSSPGP</sequence>
<dbReference type="RefSeq" id="WP_036429498.1">
    <property type="nucleotide sequence ID" value="NZ_AP022567.1"/>
</dbReference>
<accession>A0ABM7HVJ5</accession>
<reference evidence="1 2" key="1">
    <citation type="journal article" date="2019" name="Emerg. Microbes Infect.">
        <title>Comprehensive subspecies identification of 175 nontuberculous mycobacteria species based on 7547 genomic profiles.</title>
        <authorList>
            <person name="Matsumoto Y."/>
            <person name="Kinjo T."/>
            <person name="Motooka D."/>
            <person name="Nabeya D."/>
            <person name="Jung N."/>
            <person name="Uechi K."/>
            <person name="Horii T."/>
            <person name="Iida T."/>
            <person name="Fujita J."/>
            <person name="Nakamura S."/>
        </authorList>
    </citation>
    <scope>NUCLEOTIDE SEQUENCE [LARGE SCALE GENOMIC DNA]</scope>
    <source>
        <strain evidence="1 2">JCM 12375</strain>
    </source>
</reference>
<gene>
    <name evidence="1" type="ORF">MMAGJ_39100</name>
</gene>